<dbReference type="GO" id="GO:0016810">
    <property type="term" value="F:hydrolase activity, acting on carbon-nitrogen (but not peptide) bonds"/>
    <property type="evidence" value="ECO:0007669"/>
    <property type="project" value="InterPro"/>
</dbReference>
<comment type="subcellular location">
    <subcellularLocation>
        <location evidence="1">Secreted</location>
    </subcellularLocation>
</comment>
<evidence type="ECO:0000259" key="4">
    <source>
        <dbReference type="PROSITE" id="PS51677"/>
    </source>
</evidence>
<dbReference type="Gene3D" id="3.20.20.370">
    <property type="entry name" value="Glycoside hydrolase/deacetylase"/>
    <property type="match status" value="1"/>
</dbReference>
<gene>
    <name evidence="5" type="ORF">DXV75_12270</name>
</gene>
<dbReference type="Pfam" id="PF01522">
    <property type="entry name" value="Polysacc_deac_1"/>
    <property type="match status" value="1"/>
</dbReference>
<evidence type="ECO:0000313" key="5">
    <source>
        <dbReference type="EMBL" id="RDV24913.1"/>
    </source>
</evidence>
<keyword evidence="6" id="KW-1185">Reference proteome</keyword>
<dbReference type="GO" id="GO:0005576">
    <property type="term" value="C:extracellular region"/>
    <property type="evidence" value="ECO:0007669"/>
    <property type="project" value="UniProtKB-SubCell"/>
</dbReference>
<feature type="domain" description="NodB homology" evidence="4">
    <location>
        <begin position="89"/>
        <end position="316"/>
    </location>
</feature>
<dbReference type="InterPro" id="IPR002509">
    <property type="entry name" value="NODB_dom"/>
</dbReference>
<sequence>MRSHLPGSPVFVISLLLLCLSFVSHASQTPPNGAVILLYHHVSDSTPSSTSVSPLQFAEHMKYVNTHYNVKPLNDVILALQNGEKLNPDTVVITFDDGYRNILDNAHPILRQYGFPYTVFINPNEIGQRHNQLSWEQVNLMQQQGVSFANHTLDHLHMLERGEDEQEEDWLNRVWENVEQAEAQLLQHTGHSLKFLAFPFGEYNLALAGRLREKGYIGFAQHSGAIGPHSDFSALPRFAAAGPYAKLETLKTKIASLPMPVISSNFPDPQLPAGNPVPGNITLTLSGTDPDLTRANCYFAGRQITPQSTANTLSFSVESRLRAGRSRVNCTAPSKSQGGRYYWYSQPFFVADKDGKYPD</sequence>
<dbReference type="PANTHER" id="PTHR34216">
    <property type="match status" value="1"/>
</dbReference>
<dbReference type="GO" id="GO:0005975">
    <property type="term" value="P:carbohydrate metabolic process"/>
    <property type="evidence" value="ECO:0007669"/>
    <property type="project" value="InterPro"/>
</dbReference>
<name>A0A3D8M599_9ALTE</name>
<reference evidence="6" key="1">
    <citation type="submission" date="2018-08" db="EMBL/GenBank/DDBJ databases">
        <authorList>
            <person name="Zhang J."/>
            <person name="Du Z.-J."/>
        </authorList>
    </citation>
    <scope>NUCLEOTIDE SEQUENCE [LARGE SCALE GENOMIC DNA]</scope>
    <source>
        <strain evidence="6">KCTC 52655</strain>
    </source>
</reference>
<dbReference type="AlphaFoldDB" id="A0A3D8M599"/>
<dbReference type="InterPro" id="IPR051398">
    <property type="entry name" value="Polysacch_Deacetylase"/>
</dbReference>
<evidence type="ECO:0000256" key="1">
    <source>
        <dbReference type="ARBA" id="ARBA00004613"/>
    </source>
</evidence>
<evidence type="ECO:0000256" key="2">
    <source>
        <dbReference type="ARBA" id="ARBA00022729"/>
    </source>
</evidence>
<dbReference type="Proteomes" id="UP000256561">
    <property type="component" value="Unassembled WGS sequence"/>
</dbReference>
<feature type="signal peptide" evidence="3">
    <location>
        <begin position="1"/>
        <end position="26"/>
    </location>
</feature>
<dbReference type="SUPFAM" id="SSF88713">
    <property type="entry name" value="Glycoside hydrolase/deacetylase"/>
    <property type="match status" value="1"/>
</dbReference>
<accession>A0A3D8M599</accession>
<dbReference type="CDD" id="cd10973">
    <property type="entry name" value="CE4_DAC_u4_5s"/>
    <property type="match status" value="1"/>
</dbReference>
<proteinExistence type="predicted"/>
<feature type="chain" id="PRO_5017595357" evidence="3">
    <location>
        <begin position="27"/>
        <end position="359"/>
    </location>
</feature>
<keyword evidence="2 3" id="KW-0732">Signal</keyword>
<dbReference type="PANTHER" id="PTHR34216:SF3">
    <property type="entry name" value="POLY-BETA-1,6-N-ACETYL-D-GLUCOSAMINE N-DEACETYLASE"/>
    <property type="match status" value="1"/>
</dbReference>
<dbReference type="InterPro" id="IPR011330">
    <property type="entry name" value="Glyco_hydro/deAcase_b/a-brl"/>
</dbReference>
<protein>
    <submittedName>
        <fullName evidence="5">Polysaccharide deacetylase</fullName>
    </submittedName>
</protein>
<dbReference type="EMBL" id="QRHA01000008">
    <property type="protein sequence ID" value="RDV24913.1"/>
    <property type="molecule type" value="Genomic_DNA"/>
</dbReference>
<dbReference type="PROSITE" id="PS51677">
    <property type="entry name" value="NODB"/>
    <property type="match status" value="1"/>
</dbReference>
<organism evidence="5 6">
    <name type="scientific">Alteromonas aestuariivivens</name>
    <dbReference type="NCBI Taxonomy" id="1938339"/>
    <lineage>
        <taxon>Bacteria</taxon>
        <taxon>Pseudomonadati</taxon>
        <taxon>Pseudomonadota</taxon>
        <taxon>Gammaproteobacteria</taxon>
        <taxon>Alteromonadales</taxon>
        <taxon>Alteromonadaceae</taxon>
        <taxon>Alteromonas/Salinimonas group</taxon>
        <taxon>Alteromonas</taxon>
    </lineage>
</organism>
<evidence type="ECO:0000256" key="3">
    <source>
        <dbReference type="SAM" id="SignalP"/>
    </source>
</evidence>
<dbReference type="OrthoDB" id="9814639at2"/>
<comment type="caution">
    <text evidence="5">The sequence shown here is derived from an EMBL/GenBank/DDBJ whole genome shotgun (WGS) entry which is preliminary data.</text>
</comment>
<evidence type="ECO:0000313" key="6">
    <source>
        <dbReference type="Proteomes" id="UP000256561"/>
    </source>
</evidence>